<sequence length="71" mass="8294">MYQYKAILKSTKEVVAEGHSVKDVENDIKAYRRAQKKGEHTKGQELIEIYHVFREKTEGEDNSKKELIKTV</sequence>
<dbReference type="OrthoDB" id="399007at2"/>
<dbReference type="NCBIfam" id="NF046010">
    <property type="entry name" value="MAG6790_fam"/>
    <property type="match status" value="1"/>
</dbReference>
<dbReference type="EMBL" id="NQNY01000013">
    <property type="protein sequence ID" value="PAK21110.1"/>
    <property type="molecule type" value="Genomic_DNA"/>
</dbReference>
<reference evidence="3 4" key="2">
    <citation type="submission" date="2017-08" db="EMBL/GenBank/DDBJ databases">
        <authorList>
            <person name="Alvarez-Ponce D."/>
            <person name="Weitzman C.L."/>
            <person name="Tillett R.L."/>
            <person name="Sandmeier F.C."/>
            <person name="Tracy C.R."/>
        </authorList>
    </citation>
    <scope>NUCLEOTIDE SEQUENCE [LARGE SCALE GENOMIC DNA]</scope>
    <source>
        <strain evidence="3">723</strain>
        <strain evidence="1 4">PS6</strain>
    </source>
</reference>
<name>A0A1W1WY23_9BACT</name>
<evidence type="ECO:0000313" key="3">
    <source>
        <dbReference type="Proteomes" id="UP000216943"/>
    </source>
</evidence>
<protein>
    <submittedName>
        <fullName evidence="2">Uncharacterized protein</fullName>
    </submittedName>
</protein>
<keyword evidence="4" id="KW-1185">Reference proteome</keyword>
<evidence type="ECO:0000313" key="1">
    <source>
        <dbReference type="EMBL" id="PAF54693.1"/>
    </source>
</evidence>
<evidence type="ECO:0000313" key="2">
    <source>
        <dbReference type="EMBL" id="PAK21110.1"/>
    </source>
</evidence>
<dbReference type="EMBL" id="NQMN01000002">
    <property type="protein sequence ID" value="PAF54693.1"/>
    <property type="molecule type" value="Genomic_DNA"/>
</dbReference>
<proteinExistence type="predicted"/>
<dbReference type="Proteomes" id="UP000217033">
    <property type="component" value="Unassembled WGS sequence"/>
</dbReference>
<organism evidence="2 3">
    <name type="scientific">Mycoplasmopsis agassizii</name>
    <dbReference type="NCBI Taxonomy" id="33922"/>
    <lineage>
        <taxon>Bacteria</taxon>
        <taxon>Bacillati</taxon>
        <taxon>Mycoplasmatota</taxon>
        <taxon>Mycoplasmoidales</taxon>
        <taxon>Metamycoplasmataceae</taxon>
        <taxon>Mycoplasmopsis</taxon>
    </lineage>
</organism>
<evidence type="ECO:0000313" key="4">
    <source>
        <dbReference type="Proteomes" id="UP000217033"/>
    </source>
</evidence>
<reference evidence="2" key="1">
    <citation type="submission" date="2017-08" db="EMBL/GenBank/DDBJ databases">
        <authorList>
            <person name="de Groot N.N."/>
        </authorList>
    </citation>
    <scope>NUCLEOTIDE SEQUENCE [LARGE SCALE GENOMIC DNA]</scope>
    <source>
        <strain evidence="2">723</strain>
    </source>
</reference>
<dbReference type="RefSeq" id="WP_084231977.1">
    <property type="nucleotide sequence ID" value="NZ_CP166874.1"/>
</dbReference>
<dbReference type="AlphaFoldDB" id="A0A1W1WY23"/>
<gene>
    <name evidence="1" type="ORF">CJF60_03060</name>
    <name evidence="2" type="ORF">CJJ23_03870</name>
</gene>
<accession>A0A1W1WY23</accession>
<comment type="caution">
    <text evidence="2">The sequence shown here is derived from an EMBL/GenBank/DDBJ whole genome shotgun (WGS) entry which is preliminary data.</text>
</comment>
<dbReference type="Proteomes" id="UP000216943">
    <property type="component" value="Unassembled WGS sequence"/>
</dbReference>